<sequence length="330" mass="37699">MFAPDFMPASALSPFKCLPAFLPHTVLSQKRKRRKEGREEGDPFPRRQIGSGFIIGFGIQTLVEVSFTASVIGNNAIIYCPYILILIGILSFVMTPVGFYSIILNDNKVMILHMFATFFLASMCGLTTFLGYELNTHVSSLKMENWMKTSIKDDYGHPQAPHVKEDWNKAHQQFKCCGARGMTDFVESKWYIMQKKHPRQRIPESCCASCATMHERFCVAFFKEPGKEEPEKLAQNQTLCLQASNKCLSADTSIAHREVCLHESSDYRLSANAYRHTNGCLEPIRTNLEFFSYRIFIYSICLFILLFVSTITWLVVHEISSPILPFRVQK</sequence>
<evidence type="ECO:0000256" key="4">
    <source>
        <dbReference type="ARBA" id="ARBA00023136"/>
    </source>
</evidence>
<reference evidence="6" key="2">
    <citation type="submission" date="2022-06" db="UniProtKB">
        <authorList>
            <consortium name="EnsemblMetazoa"/>
        </authorList>
    </citation>
    <scope>IDENTIFICATION</scope>
    <source>
        <strain evidence="6">DF5081</strain>
    </source>
</reference>
<dbReference type="InterPro" id="IPR008952">
    <property type="entry name" value="Tetraspanin_EC2_sf"/>
</dbReference>
<dbReference type="OMA" id="MHERFCV"/>
<comment type="subcellular location">
    <subcellularLocation>
        <location evidence="1">Membrane</location>
        <topology evidence="1">Multi-pass membrane protein</topology>
    </subcellularLocation>
</comment>
<keyword evidence="3 5" id="KW-1133">Transmembrane helix</keyword>
<evidence type="ECO:0000256" key="1">
    <source>
        <dbReference type="ARBA" id="ARBA00004141"/>
    </source>
</evidence>
<dbReference type="Proteomes" id="UP000005237">
    <property type="component" value="Unassembled WGS sequence"/>
</dbReference>
<dbReference type="EnsemblMetazoa" id="CJA15047b.1">
    <property type="protein sequence ID" value="CJA15047b.1"/>
    <property type="gene ID" value="WBGene00134251"/>
</dbReference>
<name>A0A8R1DXX5_CAEJA</name>
<organism evidence="6 7">
    <name type="scientific">Caenorhabditis japonica</name>
    <dbReference type="NCBI Taxonomy" id="281687"/>
    <lineage>
        <taxon>Eukaryota</taxon>
        <taxon>Metazoa</taxon>
        <taxon>Ecdysozoa</taxon>
        <taxon>Nematoda</taxon>
        <taxon>Chromadorea</taxon>
        <taxon>Rhabditida</taxon>
        <taxon>Rhabditina</taxon>
        <taxon>Rhabditomorpha</taxon>
        <taxon>Rhabditoidea</taxon>
        <taxon>Rhabditidae</taxon>
        <taxon>Peloderinae</taxon>
        <taxon>Caenorhabditis</taxon>
    </lineage>
</organism>
<evidence type="ECO:0000313" key="7">
    <source>
        <dbReference type="Proteomes" id="UP000005237"/>
    </source>
</evidence>
<keyword evidence="4 5" id="KW-0472">Membrane</keyword>
<dbReference type="SUPFAM" id="SSF48652">
    <property type="entry name" value="Tetraspanin"/>
    <property type="match status" value="1"/>
</dbReference>
<evidence type="ECO:0000256" key="5">
    <source>
        <dbReference type="SAM" id="Phobius"/>
    </source>
</evidence>
<proteinExistence type="predicted"/>
<dbReference type="Pfam" id="PF00335">
    <property type="entry name" value="Tetraspanin"/>
    <property type="match status" value="1"/>
</dbReference>
<accession>A0A8R1DXX5</accession>
<feature type="transmembrane region" description="Helical" evidence="5">
    <location>
        <begin position="109"/>
        <end position="132"/>
    </location>
</feature>
<evidence type="ECO:0008006" key="8">
    <source>
        <dbReference type="Google" id="ProtNLM"/>
    </source>
</evidence>
<reference evidence="7" key="1">
    <citation type="submission" date="2010-08" db="EMBL/GenBank/DDBJ databases">
        <authorList>
            <consortium name="Caenorhabditis japonica Sequencing Consortium"/>
            <person name="Wilson R.K."/>
        </authorList>
    </citation>
    <scope>NUCLEOTIDE SEQUENCE [LARGE SCALE GENOMIC DNA]</scope>
    <source>
        <strain evidence="7">DF5081</strain>
    </source>
</reference>
<dbReference type="Gene3D" id="1.10.1450.10">
    <property type="entry name" value="Tetraspanin"/>
    <property type="match status" value="1"/>
</dbReference>
<dbReference type="GO" id="GO:0016020">
    <property type="term" value="C:membrane"/>
    <property type="evidence" value="ECO:0007669"/>
    <property type="project" value="UniProtKB-SubCell"/>
</dbReference>
<feature type="transmembrane region" description="Helical" evidence="5">
    <location>
        <begin position="79"/>
        <end position="103"/>
    </location>
</feature>
<keyword evidence="2 5" id="KW-0812">Transmembrane</keyword>
<feature type="transmembrane region" description="Helical" evidence="5">
    <location>
        <begin position="295"/>
        <end position="316"/>
    </location>
</feature>
<evidence type="ECO:0000256" key="2">
    <source>
        <dbReference type="ARBA" id="ARBA00022692"/>
    </source>
</evidence>
<keyword evidence="7" id="KW-1185">Reference proteome</keyword>
<evidence type="ECO:0000256" key="3">
    <source>
        <dbReference type="ARBA" id="ARBA00022989"/>
    </source>
</evidence>
<feature type="transmembrane region" description="Helical" evidence="5">
    <location>
        <begin position="52"/>
        <end position="72"/>
    </location>
</feature>
<dbReference type="AlphaFoldDB" id="A0A8R1DXX5"/>
<dbReference type="InterPro" id="IPR018499">
    <property type="entry name" value="Tetraspanin/Peripherin"/>
</dbReference>
<dbReference type="CDD" id="cd03156">
    <property type="entry name" value="uroplakin_I_like_LEL"/>
    <property type="match status" value="1"/>
</dbReference>
<protein>
    <recommendedName>
        <fullName evidence="8">Tetraspanin</fullName>
    </recommendedName>
</protein>
<evidence type="ECO:0000313" key="6">
    <source>
        <dbReference type="EnsemblMetazoa" id="CJA15047b.1"/>
    </source>
</evidence>